<keyword evidence="2" id="KW-1185">Reference proteome</keyword>
<organism evidence="1 2">
    <name type="scientific">Lentibacillus persicus</name>
    <dbReference type="NCBI Taxonomy" id="640948"/>
    <lineage>
        <taxon>Bacteria</taxon>
        <taxon>Bacillati</taxon>
        <taxon>Bacillota</taxon>
        <taxon>Bacilli</taxon>
        <taxon>Bacillales</taxon>
        <taxon>Bacillaceae</taxon>
        <taxon>Lentibacillus</taxon>
    </lineage>
</organism>
<dbReference type="Proteomes" id="UP000199474">
    <property type="component" value="Unassembled WGS sequence"/>
</dbReference>
<reference evidence="2" key="1">
    <citation type="submission" date="2016-10" db="EMBL/GenBank/DDBJ databases">
        <authorList>
            <person name="Varghese N."/>
            <person name="Submissions S."/>
        </authorList>
    </citation>
    <scope>NUCLEOTIDE SEQUENCE [LARGE SCALE GENOMIC DNA]</scope>
    <source>
        <strain evidence="2">DSM 22530</strain>
    </source>
</reference>
<evidence type="ECO:0000313" key="2">
    <source>
        <dbReference type="Proteomes" id="UP000199474"/>
    </source>
</evidence>
<proteinExistence type="predicted"/>
<dbReference type="AlphaFoldDB" id="A0A1I1WPI0"/>
<dbReference type="STRING" id="640948.SAMN05216238_106221"/>
<accession>A0A1I1WPI0</accession>
<dbReference type="RefSeq" id="WP_177183412.1">
    <property type="nucleotide sequence ID" value="NZ_FOMR01000006.1"/>
</dbReference>
<evidence type="ECO:0000313" key="1">
    <source>
        <dbReference type="EMBL" id="SFD97104.1"/>
    </source>
</evidence>
<sequence length="47" mass="5532">MAEQERYKYLMEKLIKETESSKIQSAEELVQKLVNELSGEKSYTPDH</sequence>
<name>A0A1I1WPI0_9BACI</name>
<gene>
    <name evidence="1" type="ORF">SAMN05216238_106221</name>
</gene>
<dbReference type="EMBL" id="FOMR01000006">
    <property type="protein sequence ID" value="SFD97104.1"/>
    <property type="molecule type" value="Genomic_DNA"/>
</dbReference>
<protein>
    <submittedName>
        <fullName evidence="1">Uncharacterized protein</fullName>
    </submittedName>
</protein>